<dbReference type="AlphaFoldDB" id="A0A853CX89"/>
<sequence>MNDTPDSDAPRLVSRRAVAKTAAWAAPAIALAAASPAHAASPAKDPAGVIGIDKSTYTLEPAGAYVGRITGTITPAAGGDVPANLVLTATVEDAAYFEVLAQPVLSDDRRTFEIIVHGLPTGARTGRVTISAANHANWVPAEAALEKDFPTTPPPVGTPTLVYDQFLFESPRGGTTTLTGKILVPEGTQLPEGDIALAAYSAIEGWEVVGGVTLVGNTFSFDVKQTQLVRHFGYFTIVWLAPNLGAEVKVPFARAYTWDGVN</sequence>
<evidence type="ECO:0000313" key="3">
    <source>
        <dbReference type="Proteomes" id="UP000578352"/>
    </source>
</evidence>
<name>A0A853CX89_9MICO</name>
<dbReference type="PROSITE" id="PS51318">
    <property type="entry name" value="TAT"/>
    <property type="match status" value="1"/>
</dbReference>
<reference evidence="2 3" key="1">
    <citation type="submission" date="2020-07" db="EMBL/GenBank/DDBJ databases">
        <title>Sequencing the genomes of 1000 actinobacteria strains.</title>
        <authorList>
            <person name="Klenk H.-P."/>
        </authorList>
    </citation>
    <scope>NUCLEOTIDE SEQUENCE [LARGE SCALE GENOMIC DNA]</scope>
    <source>
        <strain evidence="2 3">DSM 15165</strain>
    </source>
</reference>
<dbReference type="RefSeq" id="WP_179607708.1">
    <property type="nucleotide sequence ID" value="NZ_BAABEH010000001.1"/>
</dbReference>
<protein>
    <submittedName>
        <fullName evidence="2">Uncharacterized protein</fullName>
    </submittedName>
</protein>
<organism evidence="2 3">
    <name type="scientific">Leifsonia shinshuensis</name>
    <dbReference type="NCBI Taxonomy" id="150026"/>
    <lineage>
        <taxon>Bacteria</taxon>
        <taxon>Bacillati</taxon>
        <taxon>Actinomycetota</taxon>
        <taxon>Actinomycetes</taxon>
        <taxon>Micrococcales</taxon>
        <taxon>Microbacteriaceae</taxon>
        <taxon>Leifsonia</taxon>
    </lineage>
</organism>
<dbReference type="Proteomes" id="UP000578352">
    <property type="component" value="Unassembled WGS sequence"/>
</dbReference>
<keyword evidence="1" id="KW-0732">Signal</keyword>
<gene>
    <name evidence="2" type="ORF">HNR13_003405</name>
</gene>
<evidence type="ECO:0000313" key="2">
    <source>
        <dbReference type="EMBL" id="NYJ25118.1"/>
    </source>
</evidence>
<accession>A0A853CX89</accession>
<proteinExistence type="predicted"/>
<feature type="signal peptide" evidence="1">
    <location>
        <begin position="1"/>
        <end position="39"/>
    </location>
</feature>
<dbReference type="EMBL" id="JACCFL010000001">
    <property type="protein sequence ID" value="NYJ25118.1"/>
    <property type="molecule type" value="Genomic_DNA"/>
</dbReference>
<dbReference type="InterPro" id="IPR006311">
    <property type="entry name" value="TAT_signal"/>
</dbReference>
<feature type="chain" id="PRO_5032397249" evidence="1">
    <location>
        <begin position="40"/>
        <end position="262"/>
    </location>
</feature>
<comment type="caution">
    <text evidence="2">The sequence shown here is derived from an EMBL/GenBank/DDBJ whole genome shotgun (WGS) entry which is preliminary data.</text>
</comment>
<evidence type="ECO:0000256" key="1">
    <source>
        <dbReference type="SAM" id="SignalP"/>
    </source>
</evidence>